<keyword evidence="1" id="KW-0472">Membrane</keyword>
<feature type="transmembrane region" description="Helical" evidence="1">
    <location>
        <begin position="9"/>
        <end position="29"/>
    </location>
</feature>
<accession>A0A926NB86</accession>
<protein>
    <submittedName>
        <fullName evidence="2">Uncharacterized protein</fullName>
    </submittedName>
</protein>
<evidence type="ECO:0000313" key="3">
    <source>
        <dbReference type="Proteomes" id="UP000661691"/>
    </source>
</evidence>
<dbReference type="RefSeq" id="WP_191141994.1">
    <property type="nucleotide sequence ID" value="NZ_JACXAH010000011.1"/>
</dbReference>
<proteinExistence type="predicted"/>
<name>A0A926NB86_9BACL</name>
<dbReference type="EMBL" id="JACXAH010000011">
    <property type="protein sequence ID" value="MBD1372505.1"/>
    <property type="molecule type" value="Genomic_DNA"/>
</dbReference>
<organism evidence="2 3">
    <name type="scientific">Polycladospora coralii</name>
    <dbReference type="NCBI Taxonomy" id="2771432"/>
    <lineage>
        <taxon>Bacteria</taxon>
        <taxon>Bacillati</taxon>
        <taxon>Bacillota</taxon>
        <taxon>Bacilli</taxon>
        <taxon>Bacillales</taxon>
        <taxon>Thermoactinomycetaceae</taxon>
        <taxon>Polycladospora</taxon>
    </lineage>
</organism>
<sequence>MFVYLVRKLLVGVLCILLINIPLATIFFIQSGLQDFNWMFVYYMLINIIAFIAVGAPVSILADFVSRGYRSISLLVHLSGGALFSIIWTGGNGVLNMSLIGALIYWSVDMGLNYLIKKYDHKQSK</sequence>
<feature type="transmembrane region" description="Helical" evidence="1">
    <location>
        <begin position="97"/>
        <end position="116"/>
    </location>
</feature>
<evidence type="ECO:0000256" key="1">
    <source>
        <dbReference type="SAM" id="Phobius"/>
    </source>
</evidence>
<keyword evidence="1" id="KW-1133">Transmembrane helix</keyword>
<gene>
    <name evidence="2" type="ORF">IC620_09065</name>
</gene>
<dbReference type="Proteomes" id="UP000661691">
    <property type="component" value="Unassembled WGS sequence"/>
</dbReference>
<feature type="transmembrane region" description="Helical" evidence="1">
    <location>
        <begin position="41"/>
        <end position="62"/>
    </location>
</feature>
<feature type="transmembrane region" description="Helical" evidence="1">
    <location>
        <begin position="74"/>
        <end position="91"/>
    </location>
</feature>
<keyword evidence="1" id="KW-0812">Transmembrane</keyword>
<dbReference type="AlphaFoldDB" id="A0A926NB86"/>
<keyword evidence="3" id="KW-1185">Reference proteome</keyword>
<evidence type="ECO:0000313" key="2">
    <source>
        <dbReference type="EMBL" id="MBD1372505.1"/>
    </source>
</evidence>
<reference evidence="2" key="1">
    <citation type="submission" date="2020-09" db="EMBL/GenBank/DDBJ databases">
        <title>A novel bacterium of genus Hazenella, isolated from South China Sea.</title>
        <authorList>
            <person name="Huang H."/>
            <person name="Mo K."/>
            <person name="Hu Y."/>
        </authorList>
    </citation>
    <scope>NUCLEOTIDE SEQUENCE</scope>
    <source>
        <strain evidence="2">IB182357</strain>
    </source>
</reference>
<comment type="caution">
    <text evidence="2">The sequence shown here is derived from an EMBL/GenBank/DDBJ whole genome shotgun (WGS) entry which is preliminary data.</text>
</comment>